<gene>
    <name evidence="1" type="ORF">LC0644_1618</name>
</gene>
<dbReference type="AlphaFoldDB" id="A0A0C9PXX0"/>
<proteinExistence type="predicted"/>
<name>A0A0C9PXX0_LACPA</name>
<dbReference type="Proteomes" id="UP000032552">
    <property type="component" value="Unassembled WGS sequence"/>
</dbReference>
<evidence type="ECO:0000313" key="2">
    <source>
        <dbReference type="Proteomes" id="UP000032552"/>
    </source>
</evidence>
<dbReference type="RefSeq" id="WP_045627191.1">
    <property type="nucleotide sequence ID" value="NZ_BAYM01000092.1"/>
</dbReference>
<dbReference type="EMBL" id="BAYM01000092">
    <property type="protein sequence ID" value="GAN37029.1"/>
    <property type="molecule type" value="Genomic_DNA"/>
</dbReference>
<comment type="caution">
    <text evidence="1">The sequence shown here is derived from an EMBL/GenBank/DDBJ whole genome shotgun (WGS) entry which is preliminary data.</text>
</comment>
<accession>A0A0C9PXX0</accession>
<reference evidence="2" key="1">
    <citation type="submission" date="2014-05" db="EMBL/GenBank/DDBJ databases">
        <title>Whole genome sequencing of Lactobacillus casei NRIC0644.</title>
        <authorList>
            <person name="Atarashi H."/>
            <person name="Yoshida Y."/>
            <person name="Fujimura S."/>
            <person name="Tanaka N."/>
            <person name="Shiwa Y."/>
            <person name="Yoshikawa H."/>
            <person name="Okada S."/>
            <person name="Nakagawa J."/>
        </authorList>
    </citation>
    <scope>NUCLEOTIDE SEQUENCE [LARGE SCALE GENOMIC DNA]</scope>
    <source>
        <strain evidence="2">NRIC0644</strain>
    </source>
</reference>
<evidence type="ECO:0000313" key="1">
    <source>
        <dbReference type="EMBL" id="GAN37029.1"/>
    </source>
</evidence>
<protein>
    <submittedName>
        <fullName evidence="1">Uncharacterized protein</fullName>
    </submittedName>
</protein>
<organism evidence="1 2">
    <name type="scientific">Lacticaseibacillus paracasei NRIC 0644</name>
    <dbReference type="NCBI Taxonomy" id="1435038"/>
    <lineage>
        <taxon>Bacteria</taxon>
        <taxon>Bacillati</taxon>
        <taxon>Bacillota</taxon>
        <taxon>Bacilli</taxon>
        <taxon>Lactobacillales</taxon>
        <taxon>Lactobacillaceae</taxon>
        <taxon>Lacticaseibacillus</taxon>
    </lineage>
</organism>
<sequence>MAKLKVRGLSAQNLAGIDVANNRAHSSREVYLREYIHHDAPDHLLRGDVLDLRELTKRTAIIIDQNTKTYLEFVGTVRELGLNNEN</sequence>